<organism evidence="2">
    <name type="scientific">Klebsiella pneumoniae</name>
    <dbReference type="NCBI Taxonomy" id="573"/>
    <lineage>
        <taxon>Bacteria</taxon>
        <taxon>Pseudomonadati</taxon>
        <taxon>Pseudomonadota</taxon>
        <taxon>Gammaproteobacteria</taxon>
        <taxon>Enterobacterales</taxon>
        <taxon>Enterobacteriaceae</taxon>
        <taxon>Klebsiella/Raoultella group</taxon>
        <taxon>Klebsiella</taxon>
        <taxon>Klebsiella pneumoniae complex</taxon>
    </lineage>
</organism>
<evidence type="ECO:0000313" key="2">
    <source>
        <dbReference type="EMBL" id="QBC88865.1"/>
    </source>
</evidence>
<dbReference type="AlphaFoldDB" id="A0A411KWN3"/>
<feature type="compositionally biased region" description="Basic and acidic residues" evidence="1">
    <location>
        <begin position="173"/>
        <end position="191"/>
    </location>
</feature>
<reference evidence="2" key="1">
    <citation type="submission" date="2019-01" db="EMBL/GenBank/DDBJ databases">
        <authorList>
            <person name="Huang J."/>
        </authorList>
    </citation>
    <scope>NUCLEOTIDE SEQUENCE</scope>
    <source>
        <strain evidence="2">LSH-KPN148</strain>
        <plasmid evidence="2">pLSH-KPN148-1</plasmid>
    </source>
</reference>
<gene>
    <name evidence="2" type="ORF">pLSH-KPN148-1_241</name>
</gene>
<dbReference type="EMBL" id="MK396843">
    <property type="protein sequence ID" value="QBC88865.1"/>
    <property type="molecule type" value="Genomic_DNA"/>
</dbReference>
<geneLocation type="plasmid" evidence="2">
    <name>pLSH-KPN148-1</name>
</geneLocation>
<feature type="region of interest" description="Disordered" evidence="1">
    <location>
        <begin position="67"/>
        <end position="191"/>
    </location>
</feature>
<keyword evidence="2" id="KW-0614">Plasmid</keyword>
<sequence>MSGQMNENLTQQFANFVQKNAPQNAEAILTDTSSPEIAAQREQLAREFVKQQVEPKVDEAYQEGRRNIGANMPSVSEGKGSGTVYADYNSHGDSIDEMTKNAGIKNDVHQSVEHMFSENQQAHKDRQDSIHKQEDDVQNEHTRLKNHHNLEGNKFEKEYNDKKAEQRALPGADTRDELLAKAQEFERKHKP</sequence>
<name>A0A411KWN3_KLEPN</name>
<evidence type="ECO:0000256" key="1">
    <source>
        <dbReference type="SAM" id="MobiDB-lite"/>
    </source>
</evidence>
<accession>A0A411KWN3</accession>
<feature type="compositionally biased region" description="Basic and acidic residues" evidence="1">
    <location>
        <begin position="106"/>
        <end position="166"/>
    </location>
</feature>
<proteinExistence type="predicted"/>
<protein>
    <submittedName>
        <fullName evidence="2">Conjugal transfer protein TraG</fullName>
    </submittedName>
</protein>